<feature type="transmembrane region" description="Helical" evidence="1">
    <location>
        <begin position="27"/>
        <end position="48"/>
    </location>
</feature>
<dbReference type="EMBL" id="CP063120">
    <property type="protein sequence ID" value="QOR17661.1"/>
    <property type="molecule type" value="Genomic_DNA"/>
</dbReference>
<feature type="transmembrane region" description="Helical" evidence="1">
    <location>
        <begin position="60"/>
        <end position="83"/>
    </location>
</feature>
<dbReference type="Proteomes" id="UP000595009">
    <property type="component" value="Chromosome"/>
</dbReference>
<keyword evidence="1" id="KW-0812">Transmembrane</keyword>
<keyword evidence="1" id="KW-0472">Membrane</keyword>
<evidence type="ECO:0000313" key="3">
    <source>
        <dbReference type="Proteomes" id="UP000595009"/>
    </source>
</evidence>
<dbReference type="AlphaFoldDB" id="A0A369YLN9"/>
<sequence>MATATLQQLMVINKGSSLPLLIKAKSFVLDLVTWALWAYIITFVARYAERIFTKPILESFFFVDVVSIMFSVSAVLVILAYIWSILTVAKE</sequence>
<proteinExistence type="predicted"/>
<evidence type="ECO:0000313" key="2">
    <source>
        <dbReference type="EMBL" id="QOR17661.1"/>
    </source>
</evidence>
<accession>A0A369YLN9</accession>
<evidence type="ECO:0000256" key="1">
    <source>
        <dbReference type="SAM" id="Phobius"/>
    </source>
</evidence>
<name>A0A369YLN9_HAEPA</name>
<keyword evidence="1" id="KW-1133">Transmembrane helix</keyword>
<dbReference type="RefSeq" id="WP_065420546.1">
    <property type="nucleotide sequence ID" value="NZ_CP063112.1"/>
</dbReference>
<reference evidence="2 3" key="1">
    <citation type="submission" date="2020-10" db="EMBL/GenBank/DDBJ databases">
        <title>Genomic diversity and antimicrobial resistance of Haemophilus colonising the airways of young children with cystic fibrosis.</title>
        <authorList>
            <person name="Watts S.C."/>
            <person name="Judd L.M."/>
            <person name="Carzino R."/>
            <person name="Ranganathan S."/>
            <person name="Holt K.E."/>
        </authorList>
    </citation>
    <scope>NUCLEOTIDE SEQUENCE [LARGE SCALE GENOMIC DNA]</scope>
    <source>
        <strain evidence="2 3">M1C137_2</strain>
    </source>
</reference>
<protein>
    <submittedName>
        <fullName evidence="2">HmsD</fullName>
    </submittedName>
</protein>
<organism evidence="2 3">
    <name type="scientific">Haemophilus parainfluenzae</name>
    <dbReference type="NCBI Taxonomy" id="729"/>
    <lineage>
        <taxon>Bacteria</taxon>
        <taxon>Pseudomonadati</taxon>
        <taxon>Pseudomonadota</taxon>
        <taxon>Gammaproteobacteria</taxon>
        <taxon>Pasteurellales</taxon>
        <taxon>Pasteurellaceae</taxon>
        <taxon>Haemophilus</taxon>
    </lineage>
</organism>
<gene>
    <name evidence="2" type="ORF">INP94_01860</name>
</gene>